<dbReference type="EC" id="1.3.1.98" evidence="17"/>
<comment type="catalytic activity">
    <reaction evidence="16">
        <text>UDP-N-acetyl-alpha-D-muramate + NADP(+) = UDP-N-acetyl-3-O-(1-carboxyvinyl)-alpha-D-glucosamine + NADPH + H(+)</text>
        <dbReference type="Rhea" id="RHEA:12248"/>
        <dbReference type="ChEBI" id="CHEBI:15378"/>
        <dbReference type="ChEBI" id="CHEBI:57783"/>
        <dbReference type="ChEBI" id="CHEBI:58349"/>
        <dbReference type="ChEBI" id="CHEBI:68483"/>
        <dbReference type="ChEBI" id="CHEBI:70757"/>
        <dbReference type="EC" id="1.3.1.98"/>
    </reaction>
</comment>
<dbReference type="InterPro" id="IPR003170">
    <property type="entry name" value="MurB"/>
</dbReference>
<evidence type="ECO:0000256" key="1">
    <source>
        <dbReference type="ARBA" id="ARBA00001974"/>
    </source>
</evidence>
<dbReference type="Gene3D" id="3.30.465.10">
    <property type="match status" value="1"/>
</dbReference>
<evidence type="ECO:0000256" key="6">
    <source>
        <dbReference type="ARBA" id="ARBA00022490"/>
    </source>
</evidence>
<evidence type="ECO:0000256" key="14">
    <source>
        <dbReference type="ARBA" id="ARBA00023306"/>
    </source>
</evidence>
<dbReference type="SUPFAM" id="SSF56194">
    <property type="entry name" value="Uridine diphospho-N-Acetylenolpyruvylglucosamine reductase, MurB, C-terminal domain"/>
    <property type="match status" value="1"/>
</dbReference>
<evidence type="ECO:0000256" key="3">
    <source>
        <dbReference type="ARBA" id="ARBA00004496"/>
    </source>
</evidence>
<dbReference type="GO" id="GO:0008360">
    <property type="term" value="P:regulation of cell shape"/>
    <property type="evidence" value="ECO:0007669"/>
    <property type="project" value="UniProtKB-KW"/>
</dbReference>
<dbReference type="NCBIfam" id="TIGR00179">
    <property type="entry name" value="murB"/>
    <property type="match status" value="1"/>
</dbReference>
<evidence type="ECO:0000256" key="15">
    <source>
        <dbReference type="ARBA" id="ARBA00023316"/>
    </source>
</evidence>
<dbReference type="InterPro" id="IPR036635">
    <property type="entry name" value="MurB_C_sf"/>
</dbReference>
<evidence type="ECO:0000256" key="4">
    <source>
        <dbReference type="ARBA" id="ARBA00004752"/>
    </source>
</evidence>
<keyword evidence="11" id="KW-0133">Cell shape</keyword>
<dbReference type="UniPathway" id="UPA00219"/>
<evidence type="ECO:0000256" key="10">
    <source>
        <dbReference type="ARBA" id="ARBA00022857"/>
    </source>
</evidence>
<comment type="cofactor">
    <cofactor evidence="1">
        <name>FAD</name>
        <dbReference type="ChEBI" id="CHEBI:57692"/>
    </cofactor>
</comment>
<dbReference type="GO" id="GO:0005829">
    <property type="term" value="C:cytosol"/>
    <property type="evidence" value="ECO:0007669"/>
    <property type="project" value="TreeGrafter"/>
</dbReference>
<comment type="subcellular location">
    <subcellularLocation>
        <location evidence="3">Cytoplasm</location>
    </subcellularLocation>
</comment>
<comment type="function">
    <text evidence="2">Cell wall formation.</text>
</comment>
<dbReference type="SUPFAM" id="SSF56176">
    <property type="entry name" value="FAD-binding/transporter-associated domain-like"/>
    <property type="match status" value="1"/>
</dbReference>
<dbReference type="AlphaFoldDB" id="A0A7V2WUU6"/>
<dbReference type="Gene3D" id="3.90.78.10">
    <property type="entry name" value="UDP-N-acetylenolpyruvoylglucosamine reductase, C-terminal domain"/>
    <property type="match status" value="1"/>
</dbReference>
<dbReference type="Proteomes" id="UP000885750">
    <property type="component" value="Unassembled WGS sequence"/>
</dbReference>
<keyword evidence="6" id="KW-0963">Cytoplasm</keyword>
<evidence type="ECO:0000256" key="8">
    <source>
        <dbReference type="ARBA" id="ARBA00022630"/>
    </source>
</evidence>
<dbReference type="PANTHER" id="PTHR21071">
    <property type="entry name" value="UDP-N-ACETYLENOLPYRUVOYLGLUCOSAMINE REDUCTASE"/>
    <property type="match status" value="1"/>
</dbReference>
<evidence type="ECO:0000256" key="16">
    <source>
        <dbReference type="ARBA" id="ARBA00048914"/>
    </source>
</evidence>
<name>A0A7V2WUU6_LEUMU</name>
<organism evidence="19">
    <name type="scientific">Leucothrix mucor</name>
    <dbReference type="NCBI Taxonomy" id="45248"/>
    <lineage>
        <taxon>Bacteria</taxon>
        <taxon>Pseudomonadati</taxon>
        <taxon>Pseudomonadota</taxon>
        <taxon>Gammaproteobacteria</taxon>
        <taxon>Thiotrichales</taxon>
        <taxon>Thiotrichaceae</taxon>
        <taxon>Leucothrix</taxon>
    </lineage>
</organism>
<dbReference type="InterPro" id="IPR011601">
    <property type="entry name" value="MurB_C"/>
</dbReference>
<dbReference type="GO" id="GO:0071949">
    <property type="term" value="F:FAD binding"/>
    <property type="evidence" value="ECO:0007669"/>
    <property type="project" value="InterPro"/>
</dbReference>
<keyword evidence="14" id="KW-0131">Cell cycle</keyword>
<keyword evidence="12" id="KW-0573">Peptidoglycan synthesis</keyword>
<dbReference type="GO" id="GO:0008762">
    <property type="term" value="F:UDP-N-acetylmuramate dehydrogenase activity"/>
    <property type="evidence" value="ECO:0007669"/>
    <property type="project" value="UniProtKB-UniRule"/>
</dbReference>
<dbReference type="InterPro" id="IPR016166">
    <property type="entry name" value="FAD-bd_PCMH"/>
</dbReference>
<comment type="pathway">
    <text evidence="4">Cell wall biogenesis; peptidoglycan biosynthesis.</text>
</comment>
<evidence type="ECO:0000313" key="19">
    <source>
        <dbReference type="EMBL" id="HFC92496.1"/>
    </source>
</evidence>
<keyword evidence="13 19" id="KW-0560">Oxidoreductase</keyword>
<feature type="non-terminal residue" evidence="19">
    <location>
        <position position="1"/>
    </location>
</feature>
<dbReference type="NCBIfam" id="NF000755">
    <property type="entry name" value="PRK00046.1"/>
    <property type="match status" value="1"/>
</dbReference>
<dbReference type="PROSITE" id="PS51387">
    <property type="entry name" value="FAD_PCMH"/>
    <property type="match status" value="1"/>
</dbReference>
<evidence type="ECO:0000256" key="12">
    <source>
        <dbReference type="ARBA" id="ARBA00022984"/>
    </source>
</evidence>
<feature type="domain" description="FAD-binding PCMH-type" evidence="18">
    <location>
        <begin position="1"/>
        <end position="110"/>
    </location>
</feature>
<keyword evidence="8" id="KW-0285">Flavoprotein</keyword>
<keyword evidence="10" id="KW-0521">NADP</keyword>
<keyword evidence="7" id="KW-0132">Cell division</keyword>
<dbReference type="InterPro" id="IPR036318">
    <property type="entry name" value="FAD-bd_PCMH-like_sf"/>
</dbReference>
<keyword evidence="15" id="KW-0961">Cell wall biogenesis/degradation</keyword>
<evidence type="ECO:0000256" key="5">
    <source>
        <dbReference type="ARBA" id="ARBA00010485"/>
    </source>
</evidence>
<accession>A0A7V2WUU6</accession>
<protein>
    <recommendedName>
        <fullName evidence="17">UDP-N-acetylmuramate dehydrogenase</fullName>
        <ecNumber evidence="17">1.3.1.98</ecNumber>
    </recommendedName>
</protein>
<evidence type="ECO:0000259" key="18">
    <source>
        <dbReference type="PROSITE" id="PS51387"/>
    </source>
</evidence>
<dbReference type="PANTHER" id="PTHR21071:SF4">
    <property type="entry name" value="UDP-N-ACETYLENOLPYRUVOYLGLUCOSAMINE REDUCTASE"/>
    <property type="match status" value="1"/>
</dbReference>
<dbReference type="EMBL" id="DRMS01000252">
    <property type="protein sequence ID" value="HFC92496.1"/>
    <property type="molecule type" value="Genomic_DNA"/>
</dbReference>
<dbReference type="HAMAP" id="MF_00037">
    <property type="entry name" value="MurB"/>
    <property type="match status" value="1"/>
</dbReference>
<dbReference type="InterPro" id="IPR016169">
    <property type="entry name" value="FAD-bd_PCMH_sub2"/>
</dbReference>
<evidence type="ECO:0000256" key="2">
    <source>
        <dbReference type="ARBA" id="ARBA00003921"/>
    </source>
</evidence>
<dbReference type="Pfam" id="PF01565">
    <property type="entry name" value="FAD_binding_4"/>
    <property type="match status" value="1"/>
</dbReference>
<evidence type="ECO:0000256" key="13">
    <source>
        <dbReference type="ARBA" id="ARBA00023002"/>
    </source>
</evidence>
<dbReference type="GO" id="GO:0071555">
    <property type="term" value="P:cell wall organization"/>
    <property type="evidence" value="ECO:0007669"/>
    <property type="project" value="UniProtKB-KW"/>
</dbReference>
<sequence length="258" mass="28321">EDSDYTYIRANAGENWHQFVRWTVERSYAGLENLSLIPGTVGAAPMQNIGAYGVELADILYELEAIELATGQCKTFAQQECLFNYRDSLFKSSAFGQYLIQSITIKSPKKPQWNINYAGVKGSLEGKTINAETISNSIIGLRQSKLPDPALIGNAGSFFKNPLLRKSKWQALKQLYPDLSGYPQADGSIKTSAAWLIDQCGWKGKRQGDAGVYKKHALVLVNYGSASGKDIGRIASDIVKSVSDKFGIVLEAEPRMIA</sequence>
<keyword evidence="9" id="KW-0274">FAD</keyword>
<evidence type="ECO:0000256" key="11">
    <source>
        <dbReference type="ARBA" id="ARBA00022960"/>
    </source>
</evidence>
<dbReference type="Pfam" id="PF02873">
    <property type="entry name" value="MurB_C"/>
    <property type="match status" value="1"/>
</dbReference>
<gene>
    <name evidence="19" type="ORF">ENJ51_06755</name>
</gene>
<evidence type="ECO:0000256" key="9">
    <source>
        <dbReference type="ARBA" id="ARBA00022827"/>
    </source>
</evidence>
<evidence type="ECO:0000256" key="7">
    <source>
        <dbReference type="ARBA" id="ARBA00022618"/>
    </source>
</evidence>
<dbReference type="InterPro" id="IPR006094">
    <property type="entry name" value="Oxid_FAD_bind_N"/>
</dbReference>
<reference evidence="19" key="1">
    <citation type="journal article" date="2020" name="mSystems">
        <title>Genome- and Community-Level Interaction Insights into Carbon Utilization and Element Cycling Functions of Hydrothermarchaeota in Hydrothermal Sediment.</title>
        <authorList>
            <person name="Zhou Z."/>
            <person name="Liu Y."/>
            <person name="Xu W."/>
            <person name="Pan J."/>
            <person name="Luo Z.H."/>
            <person name="Li M."/>
        </authorList>
    </citation>
    <scope>NUCLEOTIDE SEQUENCE [LARGE SCALE GENOMIC DNA]</scope>
    <source>
        <strain evidence="19">HyVt-493</strain>
    </source>
</reference>
<evidence type="ECO:0000256" key="17">
    <source>
        <dbReference type="NCBIfam" id="TIGR00179"/>
    </source>
</evidence>
<dbReference type="GO" id="GO:0051301">
    <property type="term" value="P:cell division"/>
    <property type="evidence" value="ECO:0007669"/>
    <property type="project" value="UniProtKB-KW"/>
</dbReference>
<comment type="similarity">
    <text evidence="5">Belongs to the MurB family.</text>
</comment>
<dbReference type="GO" id="GO:0009252">
    <property type="term" value="P:peptidoglycan biosynthetic process"/>
    <property type="evidence" value="ECO:0007669"/>
    <property type="project" value="UniProtKB-UniRule"/>
</dbReference>
<proteinExistence type="inferred from homology"/>
<comment type="caution">
    <text evidence="19">The sequence shown here is derived from an EMBL/GenBank/DDBJ whole genome shotgun (WGS) entry which is preliminary data.</text>
</comment>